<dbReference type="Proteomes" id="UP001153069">
    <property type="component" value="Unassembled WGS sequence"/>
</dbReference>
<keyword evidence="1" id="KW-0472">Membrane</keyword>
<keyword evidence="1" id="KW-0812">Transmembrane</keyword>
<gene>
    <name evidence="2" type="ORF">SEMRO_413_G138070.1</name>
</gene>
<evidence type="ECO:0000313" key="2">
    <source>
        <dbReference type="EMBL" id="CAB9509978.1"/>
    </source>
</evidence>
<keyword evidence="3" id="KW-1185">Reference proteome</keyword>
<dbReference type="AlphaFoldDB" id="A0A9N8HCK0"/>
<dbReference type="Pfam" id="PF04749">
    <property type="entry name" value="PLAC8"/>
    <property type="match status" value="1"/>
</dbReference>
<sequence>MDEEMIIRVVAPATLEEGFSFDILLEGRPISVTVPTGGVSEGEEFEVPYPQELLEEQQLLHLDYKNNQHGYFMGQDEEEEAPHGQFRVSLCSCCDVITQSTFWTGCFCVPVLLAQLLTRLGLKWNGREIEKQSENFGERRNERRFRDPQMERSMTFNRIIMAFIGALVLGYIPVLGGLIVITFYIVTTVWIGGNLRRHVRQRYEIPNNCSLLPGSFEDRCIMCCCGCCAAIQVARHTHDDKEYPGACCTVTGL</sequence>
<keyword evidence="1" id="KW-1133">Transmembrane helix</keyword>
<reference evidence="2" key="1">
    <citation type="submission" date="2020-06" db="EMBL/GenBank/DDBJ databases">
        <authorList>
            <consortium name="Plant Systems Biology data submission"/>
        </authorList>
    </citation>
    <scope>NUCLEOTIDE SEQUENCE</scope>
    <source>
        <strain evidence="2">D6</strain>
    </source>
</reference>
<protein>
    <submittedName>
        <fullName evidence="2">Uncharacterized protein</fullName>
    </submittedName>
</protein>
<proteinExistence type="predicted"/>
<name>A0A9N8HCK0_9STRA</name>
<feature type="transmembrane region" description="Helical" evidence="1">
    <location>
        <begin position="155"/>
        <end position="172"/>
    </location>
</feature>
<dbReference type="EMBL" id="CAICTM010000412">
    <property type="protein sequence ID" value="CAB9509978.1"/>
    <property type="molecule type" value="Genomic_DNA"/>
</dbReference>
<dbReference type="InterPro" id="IPR006461">
    <property type="entry name" value="PLAC_motif_containing"/>
</dbReference>
<evidence type="ECO:0000313" key="3">
    <source>
        <dbReference type="Proteomes" id="UP001153069"/>
    </source>
</evidence>
<dbReference type="OrthoDB" id="10254310at2759"/>
<organism evidence="2 3">
    <name type="scientific">Seminavis robusta</name>
    <dbReference type="NCBI Taxonomy" id="568900"/>
    <lineage>
        <taxon>Eukaryota</taxon>
        <taxon>Sar</taxon>
        <taxon>Stramenopiles</taxon>
        <taxon>Ochrophyta</taxon>
        <taxon>Bacillariophyta</taxon>
        <taxon>Bacillariophyceae</taxon>
        <taxon>Bacillariophycidae</taxon>
        <taxon>Naviculales</taxon>
        <taxon>Naviculaceae</taxon>
        <taxon>Seminavis</taxon>
    </lineage>
</organism>
<evidence type="ECO:0000256" key="1">
    <source>
        <dbReference type="SAM" id="Phobius"/>
    </source>
</evidence>
<accession>A0A9N8HCK0</accession>
<comment type="caution">
    <text evidence="2">The sequence shown here is derived from an EMBL/GenBank/DDBJ whole genome shotgun (WGS) entry which is preliminary data.</text>
</comment>